<evidence type="ECO:0000313" key="5">
    <source>
        <dbReference type="Proteomes" id="UP000225277"/>
    </source>
</evidence>
<dbReference type="EMBL" id="FJUY01000030">
    <property type="protein sequence ID" value="CZT25773.1"/>
    <property type="molecule type" value="Genomic_DNA"/>
</dbReference>
<dbReference type="SMART" id="SM00066">
    <property type="entry name" value="GAL4"/>
    <property type="match status" value="1"/>
</dbReference>
<dbReference type="OrthoDB" id="4685598at2759"/>
<feature type="region of interest" description="Disordered" evidence="2">
    <location>
        <begin position="1"/>
        <end position="51"/>
    </location>
</feature>
<dbReference type="PROSITE" id="PS50048">
    <property type="entry name" value="ZN2_CY6_FUNGAL_2"/>
    <property type="match status" value="1"/>
</dbReference>
<dbReference type="GO" id="GO:0000981">
    <property type="term" value="F:DNA-binding transcription factor activity, RNA polymerase II-specific"/>
    <property type="evidence" value="ECO:0007669"/>
    <property type="project" value="InterPro"/>
</dbReference>
<dbReference type="PROSITE" id="PS00463">
    <property type="entry name" value="ZN2_CY6_FUNGAL_1"/>
    <property type="match status" value="1"/>
</dbReference>
<evidence type="ECO:0000256" key="2">
    <source>
        <dbReference type="SAM" id="MobiDB-lite"/>
    </source>
</evidence>
<dbReference type="InterPro" id="IPR001138">
    <property type="entry name" value="Zn2Cys6_DnaBD"/>
</dbReference>
<dbReference type="FunFam" id="4.10.240.10:FF:000008">
    <property type="entry name" value="C6 zinc finger domain-containing protein"/>
    <property type="match status" value="1"/>
</dbReference>
<dbReference type="SUPFAM" id="SSF57701">
    <property type="entry name" value="Zn2/Cys6 DNA-binding domain"/>
    <property type="match status" value="1"/>
</dbReference>
<dbReference type="STRING" id="112498.A0A2D3VSS2"/>
<proteinExistence type="predicted"/>
<dbReference type="PANTHER" id="PTHR47785:SF2">
    <property type="entry name" value="ZN(II)2CYS6 TRANSCRIPTION FACTOR (EUROFUNG)"/>
    <property type="match status" value="1"/>
</dbReference>
<protein>
    <submittedName>
        <fullName evidence="4">Related to C6 finger domain protein</fullName>
    </submittedName>
</protein>
<keyword evidence="5" id="KW-1185">Reference proteome</keyword>
<sequence length="631" mass="69485">MDESSPSGLDTTPGDSGRTPTDQNNGEPVRKRAKVTHAKSMSQGGIEAFQDDPLDYPRRRAVIACAVCRSRKSKCDGGRPKCKLCTDLGAVCTYREPGAKLDAGDKLILERLSNIESLLQSSLLGRPAEPMLPESSSIVPEGRPFSASIGSCAGSLPLSGFGISPANNISAMPKSHTTPALHLLQWPVVRDLVSRPCDPQVLMQLELSREPLVVETPYTLDLAPETTLGLARAYFENANVWYAAVDPNLWHSQLRTASKLSFRSGPESCIVLLVLALGQAASLGDSILQVPQGQPIPGMDYFGAAWTLLPSLMIRNDVVSAQCHILAAAYLLYIVRPLEAWSLLCNASIKMQLLLSAPNSIHPQVRELSERVYWNTLLIESDLLAELDLPHSGIVSFEESMRLPRSFPYDAITAGSEEPPGTDDIWYFLAEIALRRLLNRVSNLLYSQNRSSIASLEPIVAELEYQLEQWYANLPQQIQFPRERIAARDKVQTVLRLRYFACRTIIFRPYIQAVLGDESLIHEPGVRAACEKGLDACYSQLENILAHHNGHLPYLFQGALSVTSQSLLLMGATLSSVLSALLPASHQVEAVIMSVVSEVQRLGRLAPSIELCAELLREAEERRQLLLQRPR</sequence>
<evidence type="ECO:0000256" key="1">
    <source>
        <dbReference type="ARBA" id="ARBA00023242"/>
    </source>
</evidence>
<dbReference type="RefSeq" id="XP_023632431.1">
    <property type="nucleotide sequence ID" value="XM_023776663.1"/>
</dbReference>
<dbReference type="CDD" id="cd12148">
    <property type="entry name" value="fungal_TF_MHR"/>
    <property type="match status" value="1"/>
</dbReference>
<dbReference type="Pfam" id="PF00172">
    <property type="entry name" value="Zn_clus"/>
    <property type="match status" value="1"/>
</dbReference>
<name>A0A2D3VSS2_9PEZI</name>
<evidence type="ECO:0000259" key="3">
    <source>
        <dbReference type="PROSITE" id="PS50048"/>
    </source>
</evidence>
<dbReference type="PANTHER" id="PTHR47785">
    <property type="entry name" value="ZN(II)2CYS6 TRANSCRIPTION FACTOR (EUROFUNG)-RELATED-RELATED"/>
    <property type="match status" value="1"/>
</dbReference>
<dbReference type="AlphaFoldDB" id="A0A2D3VSS2"/>
<keyword evidence="1" id="KW-0539">Nucleus</keyword>
<dbReference type="CDD" id="cd00067">
    <property type="entry name" value="GAL4"/>
    <property type="match status" value="1"/>
</dbReference>
<dbReference type="GeneID" id="35606460"/>
<gene>
    <name evidence="4" type="ORF">RCC_11442</name>
</gene>
<feature type="domain" description="Zn(2)-C6 fungal-type" evidence="3">
    <location>
        <begin position="64"/>
        <end position="94"/>
    </location>
</feature>
<dbReference type="GO" id="GO:0008270">
    <property type="term" value="F:zinc ion binding"/>
    <property type="evidence" value="ECO:0007669"/>
    <property type="project" value="InterPro"/>
</dbReference>
<reference evidence="4 5" key="1">
    <citation type="submission" date="2016-03" db="EMBL/GenBank/DDBJ databases">
        <authorList>
            <person name="Ploux O."/>
        </authorList>
    </citation>
    <scope>NUCLEOTIDE SEQUENCE [LARGE SCALE GENOMIC DNA]</scope>
    <source>
        <strain evidence="4 5">URUG2</strain>
    </source>
</reference>
<dbReference type="Gene3D" id="4.10.240.10">
    <property type="entry name" value="Zn(2)-C6 fungal-type DNA-binding domain"/>
    <property type="match status" value="1"/>
</dbReference>
<accession>A0A2D3VSS2</accession>
<evidence type="ECO:0000313" key="4">
    <source>
        <dbReference type="EMBL" id="CZT25773.1"/>
    </source>
</evidence>
<dbReference type="InterPro" id="IPR036864">
    <property type="entry name" value="Zn2-C6_fun-type_DNA-bd_sf"/>
</dbReference>
<organism evidence="4 5">
    <name type="scientific">Ramularia collo-cygni</name>
    <dbReference type="NCBI Taxonomy" id="112498"/>
    <lineage>
        <taxon>Eukaryota</taxon>
        <taxon>Fungi</taxon>
        <taxon>Dikarya</taxon>
        <taxon>Ascomycota</taxon>
        <taxon>Pezizomycotina</taxon>
        <taxon>Dothideomycetes</taxon>
        <taxon>Dothideomycetidae</taxon>
        <taxon>Mycosphaerellales</taxon>
        <taxon>Mycosphaerellaceae</taxon>
        <taxon>Ramularia</taxon>
    </lineage>
</organism>
<feature type="compositionally biased region" description="Polar residues" evidence="2">
    <location>
        <begin position="1"/>
        <end position="26"/>
    </location>
</feature>
<dbReference type="InterPro" id="IPR053181">
    <property type="entry name" value="EcdB-like_regulator"/>
</dbReference>
<dbReference type="Proteomes" id="UP000225277">
    <property type="component" value="Unassembled WGS sequence"/>
</dbReference>